<dbReference type="PANTHER" id="PTHR46663:SF2">
    <property type="entry name" value="GGDEF DOMAIN-CONTAINING PROTEIN"/>
    <property type="match status" value="1"/>
</dbReference>
<dbReference type="InterPro" id="IPR000160">
    <property type="entry name" value="GGDEF_dom"/>
</dbReference>
<organism evidence="2 3">
    <name type="scientific">Bordetella holmesii CDC-H585-BH</name>
    <dbReference type="NCBI Taxonomy" id="1331206"/>
    <lineage>
        <taxon>Bacteria</taxon>
        <taxon>Pseudomonadati</taxon>
        <taxon>Pseudomonadota</taxon>
        <taxon>Betaproteobacteria</taxon>
        <taxon>Burkholderiales</taxon>
        <taxon>Alcaligenaceae</taxon>
        <taxon>Bordetella</taxon>
    </lineage>
</organism>
<dbReference type="GeneID" id="93118724"/>
<dbReference type="CDD" id="cd01949">
    <property type="entry name" value="GGDEF"/>
    <property type="match status" value="1"/>
</dbReference>
<dbReference type="PROSITE" id="PS50887">
    <property type="entry name" value="GGDEF"/>
    <property type="match status" value="1"/>
</dbReference>
<dbReference type="SUPFAM" id="SSF55073">
    <property type="entry name" value="Nucleotide cyclase"/>
    <property type="match status" value="1"/>
</dbReference>
<sequence length="200" mass="21452">MPETSFRETEELAAALVHAARTLTRAREQAYHDPLTGLNNRLLFRELAQLTMRTAQREKRPLALLMLDLDGFKAVNDQHGHAAGDSVLKQAARRMTETVRGSDVVARLGGDEFVVLLPGADALAAERVASLLIAVLSYPFAGVSASIGVSVGIALFPQDGATLDVLLDRADRALYEAKRAGRSCYRGAQAREALAGVAAE</sequence>
<reference evidence="2 3" key="1">
    <citation type="submission" date="2014-03" db="EMBL/GenBank/DDBJ databases">
        <title>Genome sequence of Bordetella holmseii.</title>
        <authorList>
            <person name="Harvill E."/>
            <person name="Goodfield L.L."/>
            <person name="Ivanov Y."/>
            <person name="Meyer J.A."/>
            <person name="Newth C."/>
            <person name="Cassiday P."/>
            <person name="Tondella M.L."/>
            <person name="Liao P."/>
            <person name="Zimmerman J."/>
            <person name="Meert K."/>
            <person name="Wessel D."/>
            <person name="Berger J."/>
            <person name="Dean J.M."/>
            <person name="Holubkov R."/>
            <person name="Burr J."/>
            <person name="Liu T."/>
            <person name="Brinkac L.M."/>
            <person name="Sanka R."/>
            <person name="Kim M."/>
            <person name="Losada L."/>
        </authorList>
    </citation>
    <scope>NUCLEOTIDE SEQUENCE [LARGE SCALE GENOMIC DNA]</scope>
    <source>
        <strain evidence="2 3">CDC-H585-BH</strain>
    </source>
</reference>
<gene>
    <name evidence="2" type="ORF">L497_2552</name>
</gene>
<dbReference type="NCBIfam" id="TIGR00254">
    <property type="entry name" value="GGDEF"/>
    <property type="match status" value="1"/>
</dbReference>
<accession>A0A158M5S5</accession>
<dbReference type="FunFam" id="3.30.70.270:FF:000001">
    <property type="entry name" value="Diguanylate cyclase domain protein"/>
    <property type="match status" value="1"/>
</dbReference>
<dbReference type="GO" id="GO:0003824">
    <property type="term" value="F:catalytic activity"/>
    <property type="evidence" value="ECO:0007669"/>
    <property type="project" value="UniProtKB-ARBA"/>
</dbReference>
<dbReference type="InterPro" id="IPR043128">
    <property type="entry name" value="Rev_trsase/Diguanyl_cyclase"/>
</dbReference>
<evidence type="ECO:0000313" key="2">
    <source>
        <dbReference type="EMBL" id="KAK91108.1"/>
    </source>
</evidence>
<dbReference type="Pfam" id="PF00990">
    <property type="entry name" value="GGDEF"/>
    <property type="match status" value="1"/>
</dbReference>
<dbReference type="PANTHER" id="PTHR46663">
    <property type="entry name" value="DIGUANYLATE CYCLASE DGCT-RELATED"/>
    <property type="match status" value="1"/>
</dbReference>
<dbReference type="PATRIC" id="fig|1331206.3.peg.1697"/>
<dbReference type="Proteomes" id="UP000026682">
    <property type="component" value="Unassembled WGS sequence"/>
</dbReference>
<evidence type="ECO:0000259" key="1">
    <source>
        <dbReference type="PROSITE" id="PS50887"/>
    </source>
</evidence>
<dbReference type="RefSeq" id="WP_017686012.1">
    <property type="nucleotide sequence ID" value="NZ_JFZZ01000065.1"/>
</dbReference>
<dbReference type="EMBL" id="JFZZ01000065">
    <property type="protein sequence ID" value="KAK91108.1"/>
    <property type="molecule type" value="Genomic_DNA"/>
</dbReference>
<dbReference type="InterPro" id="IPR052163">
    <property type="entry name" value="DGC-Regulatory_Protein"/>
</dbReference>
<proteinExistence type="predicted"/>
<dbReference type="Gene3D" id="3.30.70.270">
    <property type="match status" value="1"/>
</dbReference>
<dbReference type="InterPro" id="IPR029787">
    <property type="entry name" value="Nucleotide_cyclase"/>
</dbReference>
<feature type="domain" description="GGDEF" evidence="1">
    <location>
        <begin position="60"/>
        <end position="190"/>
    </location>
</feature>
<dbReference type="SMART" id="SM00267">
    <property type="entry name" value="GGDEF"/>
    <property type="match status" value="1"/>
</dbReference>
<protein>
    <submittedName>
        <fullName evidence="2">Diguanylate cyclase (GGDEF) domain protein</fullName>
    </submittedName>
</protein>
<dbReference type="AlphaFoldDB" id="A0A158M5S5"/>
<evidence type="ECO:0000313" key="3">
    <source>
        <dbReference type="Proteomes" id="UP000026682"/>
    </source>
</evidence>
<name>A0A158M5S5_9BORD</name>
<comment type="caution">
    <text evidence="2">The sequence shown here is derived from an EMBL/GenBank/DDBJ whole genome shotgun (WGS) entry which is preliminary data.</text>
</comment>